<keyword evidence="2" id="KW-0479">Metal-binding</keyword>
<evidence type="ECO:0000256" key="2">
    <source>
        <dbReference type="ARBA" id="ARBA00022723"/>
    </source>
</evidence>
<comment type="caution">
    <text evidence="4">The sequence shown here is derived from an EMBL/GenBank/DDBJ whole genome shotgun (WGS) entry which is preliminary data.</text>
</comment>
<dbReference type="PANTHER" id="PTHR43048:SF3">
    <property type="entry name" value="METHYLMALONYL-COA EPIMERASE, MITOCHONDRIAL"/>
    <property type="match status" value="1"/>
</dbReference>
<keyword evidence="5" id="KW-1185">Reference proteome</keyword>
<dbReference type="InterPro" id="IPR017515">
    <property type="entry name" value="MeMalonyl-CoA_epimerase"/>
</dbReference>
<dbReference type="AlphaFoldDB" id="A0A8J2VGY5"/>
<accession>A0A8J2VGY5</accession>
<evidence type="ECO:0000259" key="3">
    <source>
        <dbReference type="PROSITE" id="PS51819"/>
    </source>
</evidence>
<reference evidence="4" key="2">
    <citation type="submission" date="2020-09" db="EMBL/GenBank/DDBJ databases">
        <authorList>
            <person name="Sun Q."/>
            <person name="Zhou Y."/>
        </authorList>
    </citation>
    <scope>NUCLEOTIDE SEQUENCE</scope>
    <source>
        <strain evidence="4">CGMCC 1.15179</strain>
    </source>
</reference>
<proteinExistence type="inferred from homology"/>
<dbReference type="InterPro" id="IPR037523">
    <property type="entry name" value="VOC_core"/>
</dbReference>
<dbReference type="PROSITE" id="PS51819">
    <property type="entry name" value="VOC"/>
    <property type="match status" value="1"/>
</dbReference>
<evidence type="ECO:0000313" key="5">
    <source>
        <dbReference type="Proteomes" id="UP000625210"/>
    </source>
</evidence>
<comment type="similarity">
    <text evidence="1">Belongs to the methylmalonyl-CoA epimerase family.</text>
</comment>
<dbReference type="RefSeq" id="WP_229751831.1">
    <property type="nucleotide sequence ID" value="NZ_BMHQ01000003.1"/>
</dbReference>
<dbReference type="Proteomes" id="UP000625210">
    <property type="component" value="Unassembled WGS sequence"/>
</dbReference>
<dbReference type="EMBL" id="BMHQ01000003">
    <property type="protein sequence ID" value="GGE10648.1"/>
    <property type="molecule type" value="Genomic_DNA"/>
</dbReference>
<organism evidence="4 5">
    <name type="scientific">Marinithermofilum abyssi</name>
    <dbReference type="NCBI Taxonomy" id="1571185"/>
    <lineage>
        <taxon>Bacteria</taxon>
        <taxon>Bacillati</taxon>
        <taxon>Bacillota</taxon>
        <taxon>Bacilli</taxon>
        <taxon>Bacillales</taxon>
        <taxon>Thermoactinomycetaceae</taxon>
        <taxon>Marinithermofilum</taxon>
    </lineage>
</organism>
<protein>
    <submittedName>
        <fullName evidence="4">Methylmalonyl-CoA epimerase</fullName>
    </submittedName>
</protein>
<dbReference type="CDD" id="cd07249">
    <property type="entry name" value="MMCE"/>
    <property type="match status" value="1"/>
</dbReference>
<dbReference type="InterPro" id="IPR051785">
    <property type="entry name" value="MMCE/EMCE_epimerase"/>
</dbReference>
<dbReference type="NCBIfam" id="TIGR03081">
    <property type="entry name" value="metmalonyl_epim"/>
    <property type="match status" value="1"/>
</dbReference>
<dbReference type="Pfam" id="PF13669">
    <property type="entry name" value="Glyoxalase_4"/>
    <property type="match status" value="1"/>
</dbReference>
<name>A0A8J2VGY5_9BACL</name>
<dbReference type="SUPFAM" id="SSF54593">
    <property type="entry name" value="Glyoxalase/Bleomycin resistance protein/Dihydroxybiphenyl dioxygenase"/>
    <property type="match status" value="1"/>
</dbReference>
<gene>
    <name evidence="4" type="primary">mceE</name>
    <name evidence="4" type="ORF">GCM10011571_09930</name>
</gene>
<evidence type="ECO:0000313" key="4">
    <source>
        <dbReference type="EMBL" id="GGE10648.1"/>
    </source>
</evidence>
<reference evidence="4" key="1">
    <citation type="journal article" date="2014" name="Int. J. Syst. Evol. Microbiol.">
        <title>Complete genome sequence of Corynebacterium casei LMG S-19264T (=DSM 44701T), isolated from a smear-ripened cheese.</title>
        <authorList>
            <consortium name="US DOE Joint Genome Institute (JGI-PGF)"/>
            <person name="Walter F."/>
            <person name="Albersmeier A."/>
            <person name="Kalinowski J."/>
            <person name="Ruckert C."/>
        </authorList>
    </citation>
    <scope>NUCLEOTIDE SEQUENCE</scope>
    <source>
        <strain evidence="4">CGMCC 1.15179</strain>
    </source>
</reference>
<dbReference type="InterPro" id="IPR029068">
    <property type="entry name" value="Glyas_Bleomycin-R_OHBP_Dase"/>
</dbReference>
<evidence type="ECO:0000256" key="1">
    <source>
        <dbReference type="ARBA" id="ARBA00009308"/>
    </source>
</evidence>
<feature type="domain" description="VOC" evidence="3">
    <location>
        <begin position="9"/>
        <end position="137"/>
    </location>
</feature>
<dbReference type="GO" id="GO:0046872">
    <property type="term" value="F:metal ion binding"/>
    <property type="evidence" value="ECO:0007669"/>
    <property type="project" value="UniProtKB-KW"/>
</dbReference>
<dbReference type="GO" id="GO:0004493">
    <property type="term" value="F:methylmalonyl-CoA epimerase activity"/>
    <property type="evidence" value="ECO:0007669"/>
    <property type="project" value="TreeGrafter"/>
</dbReference>
<dbReference type="PANTHER" id="PTHR43048">
    <property type="entry name" value="METHYLMALONYL-COA EPIMERASE"/>
    <property type="match status" value="1"/>
</dbReference>
<sequence length="142" mass="15912">MKGPISPSQIDHIGIAVRSLEEALPLYTRVLGLELKGMEEVETEQVRVAFLRIGETNIELLEPASPESPIARFLEKKGEGIHHIALRVEAIEENLEYLSQNGIRLIHEQPKRGAHGSRIAFLHPKSTQGVLYELCQSQARDE</sequence>
<dbReference type="GO" id="GO:0046491">
    <property type="term" value="P:L-methylmalonyl-CoA metabolic process"/>
    <property type="evidence" value="ECO:0007669"/>
    <property type="project" value="TreeGrafter"/>
</dbReference>
<dbReference type="Gene3D" id="3.10.180.10">
    <property type="entry name" value="2,3-Dihydroxybiphenyl 1,2-Dioxygenase, domain 1"/>
    <property type="match status" value="1"/>
</dbReference>